<dbReference type="PANTHER" id="PTHR30536:SF5">
    <property type="entry name" value="ALTRONATE DEHYDRATASE"/>
    <property type="match status" value="1"/>
</dbReference>
<dbReference type="EMBL" id="MCIB01000023">
    <property type="protein sequence ID" value="RKD31267.1"/>
    <property type="molecule type" value="Genomic_DNA"/>
</dbReference>
<dbReference type="SMART" id="SM00858">
    <property type="entry name" value="SAF"/>
    <property type="match status" value="1"/>
</dbReference>
<dbReference type="Gene3D" id="2.30.130.110">
    <property type="match status" value="1"/>
</dbReference>
<reference evidence="3 4" key="1">
    <citation type="submission" date="2016-08" db="EMBL/GenBank/DDBJ databases">
        <title>Novel Firmicutes and Novel Genomes.</title>
        <authorList>
            <person name="Poppleton D.I."/>
            <person name="Gribaldo S."/>
        </authorList>
    </citation>
    <scope>NUCLEOTIDE SEQUENCE [LARGE SCALE GENOMIC DNA]</scope>
    <source>
        <strain evidence="3 4">CTT3</strain>
    </source>
</reference>
<dbReference type="GO" id="GO:0016829">
    <property type="term" value="F:lyase activity"/>
    <property type="evidence" value="ECO:0007669"/>
    <property type="project" value="UniProtKB-KW"/>
</dbReference>
<name>A0A419T1C1_9FIRM</name>
<dbReference type="CDD" id="cd11613">
    <property type="entry name" value="SAF_AH_GD"/>
    <property type="match status" value="1"/>
</dbReference>
<organism evidence="3 4">
    <name type="scientific">Thermohalobacter berrensis</name>
    <dbReference type="NCBI Taxonomy" id="99594"/>
    <lineage>
        <taxon>Bacteria</taxon>
        <taxon>Bacillati</taxon>
        <taxon>Bacillota</taxon>
        <taxon>Tissierellia</taxon>
        <taxon>Tissierellales</taxon>
        <taxon>Thermohalobacteraceae</taxon>
        <taxon>Thermohalobacter</taxon>
    </lineage>
</organism>
<proteinExistence type="predicted"/>
<dbReference type="FunFam" id="2.30.130.110:FF:000003">
    <property type="entry name" value="D-galactarate dehydratase"/>
    <property type="match status" value="1"/>
</dbReference>
<dbReference type="InterPro" id="IPR052172">
    <property type="entry name" value="UxaA_altronate/galactarate_dh"/>
</dbReference>
<comment type="caution">
    <text evidence="3">The sequence shown here is derived from an EMBL/GenBank/DDBJ whole genome shotgun (WGS) entry which is preliminary data.</text>
</comment>
<keyword evidence="4" id="KW-1185">Reference proteome</keyword>
<dbReference type="RefSeq" id="WP_120169706.1">
    <property type="nucleotide sequence ID" value="NZ_MCIB01000023.1"/>
</dbReference>
<dbReference type="AlphaFoldDB" id="A0A419T1C1"/>
<sequence>MKFKAVIANFKDNVATAISNIKKGETVSVKIDKELLEITSNENIPFGHKLSLTDIPKGEDVIKYGEVIGRATRNIRKGDYVHIHNVESKRGRGDLVR</sequence>
<evidence type="ECO:0000313" key="3">
    <source>
        <dbReference type="EMBL" id="RKD31267.1"/>
    </source>
</evidence>
<gene>
    <name evidence="3" type="ORF">BET03_03830</name>
</gene>
<evidence type="ECO:0000313" key="4">
    <source>
        <dbReference type="Proteomes" id="UP000284177"/>
    </source>
</evidence>
<dbReference type="InterPro" id="IPR013974">
    <property type="entry name" value="SAF"/>
</dbReference>
<accession>A0A419T1C1</accession>
<evidence type="ECO:0000256" key="1">
    <source>
        <dbReference type="ARBA" id="ARBA00023239"/>
    </source>
</evidence>
<evidence type="ECO:0000259" key="2">
    <source>
        <dbReference type="SMART" id="SM00858"/>
    </source>
</evidence>
<keyword evidence="1" id="KW-0456">Lyase</keyword>
<dbReference type="GO" id="GO:0019698">
    <property type="term" value="P:D-galacturonate catabolic process"/>
    <property type="evidence" value="ECO:0007669"/>
    <property type="project" value="TreeGrafter"/>
</dbReference>
<dbReference type="PANTHER" id="PTHR30536">
    <property type="entry name" value="ALTRONATE/GALACTARATE DEHYDRATASE"/>
    <property type="match status" value="1"/>
</dbReference>
<dbReference type="InterPro" id="IPR044144">
    <property type="entry name" value="SAF_UxaA/GarD"/>
</dbReference>
<feature type="domain" description="SAF" evidence="2">
    <location>
        <begin position="12"/>
        <end position="87"/>
    </location>
</feature>
<dbReference type="OrthoDB" id="9804574at2"/>
<protein>
    <submittedName>
        <fullName evidence="3">D-galactarate dehydratase</fullName>
    </submittedName>
</protein>
<dbReference type="Proteomes" id="UP000284177">
    <property type="component" value="Unassembled WGS sequence"/>
</dbReference>
<dbReference type="Pfam" id="PF08666">
    <property type="entry name" value="SAF"/>
    <property type="match status" value="1"/>
</dbReference>